<dbReference type="InterPro" id="IPR056402">
    <property type="entry name" value="DA_N"/>
</dbReference>
<dbReference type="Proteomes" id="UP000249789">
    <property type="component" value="Unassembled WGS sequence"/>
</dbReference>
<feature type="signal peptide" evidence="2">
    <location>
        <begin position="1"/>
        <end position="32"/>
    </location>
</feature>
<evidence type="ECO:0000259" key="3">
    <source>
        <dbReference type="Pfam" id="PF24137"/>
    </source>
</evidence>
<feature type="domain" description="AsqO/PenF-like C-terminal" evidence="4">
    <location>
        <begin position="378"/>
        <end position="494"/>
    </location>
</feature>
<evidence type="ECO:0000313" key="5">
    <source>
        <dbReference type="EMBL" id="RAK77362.1"/>
    </source>
</evidence>
<feature type="compositionally biased region" description="Basic and acidic residues" evidence="1">
    <location>
        <begin position="161"/>
        <end position="171"/>
    </location>
</feature>
<feature type="domain" description="Diels-Alderase N-terminal" evidence="3">
    <location>
        <begin position="304"/>
        <end position="370"/>
    </location>
</feature>
<organism evidence="5 6">
    <name type="scientific">Aspergillus fijiensis CBS 313.89</name>
    <dbReference type="NCBI Taxonomy" id="1448319"/>
    <lineage>
        <taxon>Eukaryota</taxon>
        <taxon>Fungi</taxon>
        <taxon>Dikarya</taxon>
        <taxon>Ascomycota</taxon>
        <taxon>Pezizomycotina</taxon>
        <taxon>Eurotiomycetes</taxon>
        <taxon>Eurotiomycetidae</taxon>
        <taxon>Eurotiales</taxon>
        <taxon>Aspergillaceae</taxon>
        <taxon>Aspergillus</taxon>
    </lineage>
</organism>
<dbReference type="RefSeq" id="XP_040801372.1">
    <property type="nucleotide sequence ID" value="XM_040950111.1"/>
</dbReference>
<dbReference type="InterPro" id="IPR057722">
    <property type="entry name" value="AsqO/PenF-like_C"/>
</dbReference>
<dbReference type="SUPFAM" id="SSF159245">
    <property type="entry name" value="AttH-like"/>
    <property type="match status" value="2"/>
</dbReference>
<keyword evidence="6" id="KW-1185">Reference proteome</keyword>
<dbReference type="AlphaFoldDB" id="A0A8G1RNL6"/>
<feature type="chain" id="PRO_5034407429" description="AttH domain-containing protein" evidence="2">
    <location>
        <begin position="33"/>
        <end position="496"/>
    </location>
</feature>
<dbReference type="EMBL" id="KZ824642">
    <property type="protein sequence ID" value="RAK77362.1"/>
    <property type="molecule type" value="Genomic_DNA"/>
</dbReference>
<name>A0A8G1RNL6_9EURO</name>
<evidence type="ECO:0000259" key="4">
    <source>
        <dbReference type="Pfam" id="PF25581"/>
    </source>
</evidence>
<evidence type="ECO:0000313" key="6">
    <source>
        <dbReference type="Proteomes" id="UP000249789"/>
    </source>
</evidence>
<evidence type="ECO:0000256" key="2">
    <source>
        <dbReference type="SAM" id="SignalP"/>
    </source>
</evidence>
<feature type="compositionally biased region" description="Basic and acidic residues" evidence="1">
    <location>
        <begin position="138"/>
        <end position="147"/>
    </location>
</feature>
<keyword evidence="2" id="KW-0732">Signal</keyword>
<dbReference type="Pfam" id="PF25581">
    <property type="entry name" value="AsqO_C"/>
    <property type="match status" value="1"/>
</dbReference>
<dbReference type="GeneID" id="63867446"/>
<reference evidence="5 6" key="1">
    <citation type="submission" date="2018-02" db="EMBL/GenBank/DDBJ databases">
        <title>The genomes of Aspergillus section Nigri reveals drivers in fungal speciation.</title>
        <authorList>
            <consortium name="DOE Joint Genome Institute"/>
            <person name="Vesth T.C."/>
            <person name="Nybo J."/>
            <person name="Theobald S."/>
            <person name="Brandl J."/>
            <person name="Frisvad J.C."/>
            <person name="Nielsen K.F."/>
            <person name="Lyhne E.K."/>
            <person name="Kogle M.E."/>
            <person name="Kuo A."/>
            <person name="Riley R."/>
            <person name="Clum A."/>
            <person name="Nolan M."/>
            <person name="Lipzen A."/>
            <person name="Salamov A."/>
            <person name="Henrissat B."/>
            <person name="Wiebenga A."/>
            <person name="De vries R.P."/>
            <person name="Grigoriev I.V."/>
            <person name="Mortensen U.H."/>
            <person name="Andersen M.R."/>
            <person name="Baker S.E."/>
        </authorList>
    </citation>
    <scope>NUCLEOTIDE SEQUENCE [LARGE SCALE GENOMIC DNA]</scope>
    <source>
        <strain evidence="5 6">CBS 313.89</strain>
    </source>
</reference>
<evidence type="ECO:0000256" key="1">
    <source>
        <dbReference type="SAM" id="MobiDB-lite"/>
    </source>
</evidence>
<protein>
    <recommendedName>
        <fullName evidence="7">AttH domain-containing protein</fullName>
    </recommendedName>
</protein>
<dbReference type="Pfam" id="PF24137">
    <property type="entry name" value="DA_N"/>
    <property type="match status" value="1"/>
</dbReference>
<feature type="compositionally biased region" description="Gly residues" evidence="1">
    <location>
        <begin position="148"/>
        <end position="160"/>
    </location>
</feature>
<dbReference type="VEuPathDB" id="FungiDB:BO72DRAFT_527557"/>
<sequence length="496" mass="51969">MPMTLKTPLSTLLTSFSLLLLLLCLLTPHVQPQYIAPIPALPAPANTPITATYHTPNPYLSELSAPKLSAVNASAFEWWYFDAVAAHNPNLSAVVTFFTSSPAAFPMAPRNGSSVVWSYVYVSLPDAPPAPAPPPLGDEGRDRDGGGDRGTGGGSGGNGNDRGDKGDKGDQEEPGDLLAVGNRPVAGDGGRVVSEIGVAGEESEGIVLGDGGGWNVGFWEGLGGWVASSGGYPGFVGEGIGREKNKSKGKGKWGKSKRVVGRGDADASRGLFARSRAATAAAAAAAAAAAGPNLEVWIGWDGSRISGRLRLENATSPRTPCTTSQRFDPSLRLGSVGWVNIVPHAKATVDLIVDGEAVKFEGYGYHDKNWSERPFHSLVKKWFWGHAHVGPYSLVWFQETPLNSTIPVASASVLKDGVTVLSGCEAGIVSVQRVGHAAASGFAVEVVMRGVRVTMLGTREVAGDGQHFFRWTGTVDGEVLGQKVNGGVAVFEEFDL</sequence>
<feature type="region of interest" description="Disordered" evidence="1">
    <location>
        <begin position="129"/>
        <end position="186"/>
    </location>
</feature>
<dbReference type="OrthoDB" id="4505478at2759"/>
<proteinExistence type="predicted"/>
<accession>A0A8G1RNL6</accession>
<gene>
    <name evidence="5" type="ORF">BO72DRAFT_527557</name>
</gene>
<evidence type="ECO:0008006" key="7">
    <source>
        <dbReference type="Google" id="ProtNLM"/>
    </source>
</evidence>